<protein>
    <submittedName>
        <fullName evidence="2">Uncharacterized protein</fullName>
    </submittedName>
</protein>
<dbReference type="RefSeq" id="WP_251519248.1">
    <property type="nucleotide sequence ID" value="NZ_CP128355.1"/>
</dbReference>
<gene>
    <name evidence="2" type="ORF">QQM35_05595</name>
</gene>
<evidence type="ECO:0000313" key="2">
    <source>
        <dbReference type="EMBL" id="XAF69548.1"/>
    </source>
</evidence>
<keyword evidence="1" id="KW-0472">Membrane</keyword>
<name>A0ABZ3E9F9_9STAP</name>
<feature type="transmembrane region" description="Helical" evidence="1">
    <location>
        <begin position="63"/>
        <end position="80"/>
    </location>
</feature>
<accession>A0ABZ3E9F9</accession>
<dbReference type="Proteomes" id="UP001436297">
    <property type="component" value="Chromosome"/>
</dbReference>
<organism evidence="2 3">
    <name type="scientific">Staphylococcus hsinchuensis</name>
    <dbReference type="NCBI Taxonomy" id="3051183"/>
    <lineage>
        <taxon>Bacteria</taxon>
        <taxon>Bacillati</taxon>
        <taxon>Bacillota</taxon>
        <taxon>Bacilli</taxon>
        <taxon>Bacillales</taxon>
        <taxon>Staphylococcaceae</taxon>
        <taxon>Staphylococcus</taxon>
    </lineage>
</organism>
<reference evidence="2 3" key="1">
    <citation type="journal article" date="2024" name="Pathogens">
        <title>Staphylococcus hsinchuensis sp. nov., Isolated from Soymilk.</title>
        <authorList>
            <person name="Wang Y.T."/>
            <person name="Lin Y.C."/>
            <person name="Hsieh Y.H."/>
            <person name="Lin Y.T."/>
            <person name="Hamada M."/>
            <person name="Chen C.C."/>
            <person name="Liou J.S."/>
            <person name="Lee A.Y."/>
            <person name="Zhang W.L."/>
            <person name="Chen Y.T."/>
            <person name="Huang C.H."/>
        </authorList>
    </citation>
    <scope>NUCLEOTIDE SEQUENCE [LARGE SCALE GENOMIC DNA]</scope>
    <source>
        <strain evidence="2 3">H164</strain>
    </source>
</reference>
<feature type="transmembrane region" description="Helical" evidence="1">
    <location>
        <begin position="32"/>
        <end position="51"/>
    </location>
</feature>
<dbReference type="EMBL" id="CP128355">
    <property type="protein sequence ID" value="XAF69548.1"/>
    <property type="molecule type" value="Genomic_DNA"/>
</dbReference>
<keyword evidence="3" id="KW-1185">Reference proteome</keyword>
<sequence length="85" mass="9639">MSLAEIVMLLLTVTVVLFIIIFNLILDKSLKYTIIAMIVHSILLFLIRVFWAGHSVTSSIMKSFDILEVIAIVVVAVVFFKKRKT</sequence>
<keyword evidence="1" id="KW-1133">Transmembrane helix</keyword>
<evidence type="ECO:0000313" key="3">
    <source>
        <dbReference type="Proteomes" id="UP001436297"/>
    </source>
</evidence>
<feature type="transmembrane region" description="Helical" evidence="1">
    <location>
        <begin position="6"/>
        <end position="25"/>
    </location>
</feature>
<keyword evidence="1" id="KW-0812">Transmembrane</keyword>
<evidence type="ECO:0000256" key="1">
    <source>
        <dbReference type="SAM" id="Phobius"/>
    </source>
</evidence>
<proteinExistence type="predicted"/>